<gene>
    <name evidence="1" type="ORF">ISF6_1028</name>
</gene>
<dbReference type="EMBL" id="BBYR01000002">
    <property type="protein sequence ID" value="GAP33773.1"/>
    <property type="molecule type" value="Genomic_DNA"/>
</dbReference>
<evidence type="ECO:0000313" key="2">
    <source>
        <dbReference type="Proteomes" id="UP000037660"/>
    </source>
</evidence>
<accession>A0A0K8NTT4</accession>
<proteinExistence type="predicted"/>
<dbReference type="AlphaFoldDB" id="A0A0K8NTT4"/>
<protein>
    <submittedName>
        <fullName evidence="1">Uncharacterized protein</fullName>
    </submittedName>
</protein>
<organism evidence="1 2">
    <name type="scientific">Piscinibacter sakaiensis</name>
    <name type="common">Ideonella sakaiensis</name>
    <dbReference type="NCBI Taxonomy" id="1547922"/>
    <lineage>
        <taxon>Bacteria</taxon>
        <taxon>Pseudomonadati</taxon>
        <taxon>Pseudomonadota</taxon>
        <taxon>Betaproteobacteria</taxon>
        <taxon>Burkholderiales</taxon>
        <taxon>Sphaerotilaceae</taxon>
        <taxon>Piscinibacter</taxon>
    </lineage>
</organism>
<reference evidence="2" key="1">
    <citation type="submission" date="2015-07" db="EMBL/GenBank/DDBJ databases">
        <title>Discovery of a poly(ethylene terephthalate assimilation.</title>
        <authorList>
            <person name="Yoshida S."/>
            <person name="Hiraga K."/>
            <person name="Takehana T."/>
            <person name="Taniguchi I."/>
            <person name="Yamaji H."/>
            <person name="Maeda Y."/>
            <person name="Toyohara K."/>
            <person name="Miyamoto K."/>
            <person name="Kimura Y."/>
            <person name="Oda K."/>
        </authorList>
    </citation>
    <scope>NUCLEOTIDE SEQUENCE [LARGE SCALE GENOMIC DNA]</scope>
    <source>
        <strain evidence="2">NBRC 110686 / TISTR 2288 / 201-F6</strain>
    </source>
</reference>
<sequence length="104" mass="11215">MTDRGEYALPPAFDVLPSGHGLGYQQMRVGIDLMDATLDNALSEHAQFGLGRAEAEAQVREVVAVVADWQAHFAATGLRPADIEAPAQALDRPFLADQRRAWGG</sequence>
<dbReference type="STRING" id="1547922.ISF6_1028"/>
<name>A0A0K8NTT4_PISS1</name>
<reference evidence="1 2" key="2">
    <citation type="journal article" date="2016" name="Science">
        <title>A bacterium that degrades and assimilates poly(ethylene terephthalate).</title>
        <authorList>
            <person name="Yoshida S."/>
            <person name="Hiraga K."/>
            <person name="Takehana T."/>
            <person name="Taniguchi I."/>
            <person name="Yamaji H."/>
            <person name="Maeda Y."/>
            <person name="Toyohara K."/>
            <person name="Miyamoto K."/>
            <person name="Kimura Y."/>
            <person name="Oda K."/>
        </authorList>
    </citation>
    <scope>NUCLEOTIDE SEQUENCE [LARGE SCALE GENOMIC DNA]</scope>
    <source>
        <strain evidence="2">NBRC 110686 / TISTR 2288 / 201-F6</strain>
    </source>
</reference>
<dbReference type="Proteomes" id="UP000037660">
    <property type="component" value="Unassembled WGS sequence"/>
</dbReference>
<dbReference type="OrthoDB" id="9805913at2"/>
<keyword evidence="2" id="KW-1185">Reference proteome</keyword>
<evidence type="ECO:0000313" key="1">
    <source>
        <dbReference type="EMBL" id="GAP33773.1"/>
    </source>
</evidence>
<dbReference type="RefSeq" id="WP_054017937.1">
    <property type="nucleotide sequence ID" value="NZ_BBYR01000002.1"/>
</dbReference>
<comment type="caution">
    <text evidence="1">The sequence shown here is derived from an EMBL/GenBank/DDBJ whole genome shotgun (WGS) entry which is preliminary data.</text>
</comment>